<organism evidence="2 3">
    <name type="scientific">Thermosipho affectus</name>
    <dbReference type="NCBI Taxonomy" id="660294"/>
    <lineage>
        <taxon>Bacteria</taxon>
        <taxon>Thermotogati</taxon>
        <taxon>Thermotogota</taxon>
        <taxon>Thermotogae</taxon>
        <taxon>Thermotogales</taxon>
        <taxon>Fervidobacteriaceae</taxon>
        <taxon>Thermosipho</taxon>
    </lineage>
</organism>
<name>A0ABX3IJR6_9BACT</name>
<evidence type="ECO:0000313" key="3">
    <source>
        <dbReference type="Proteomes" id="UP000242616"/>
    </source>
</evidence>
<dbReference type="PANTHER" id="PTHR45138:SF6">
    <property type="entry name" value="DIGUANYLATE CYCLASE DGCN"/>
    <property type="match status" value="1"/>
</dbReference>
<comment type="caution">
    <text evidence="2">The sequence shown here is derived from an EMBL/GenBank/DDBJ whole genome shotgun (WGS) entry which is preliminary data.</text>
</comment>
<dbReference type="PANTHER" id="PTHR45138">
    <property type="entry name" value="REGULATORY COMPONENTS OF SENSORY TRANSDUCTION SYSTEM"/>
    <property type="match status" value="1"/>
</dbReference>
<gene>
    <name evidence="2" type="ORF">XJ44_03715</name>
</gene>
<dbReference type="SUPFAM" id="SSF55073">
    <property type="entry name" value="Nucleotide cyclase"/>
    <property type="match status" value="1"/>
</dbReference>
<dbReference type="SUPFAM" id="SSF55781">
    <property type="entry name" value="GAF domain-like"/>
    <property type="match status" value="1"/>
</dbReference>
<evidence type="ECO:0000313" key="2">
    <source>
        <dbReference type="EMBL" id="ONN27431.1"/>
    </source>
</evidence>
<dbReference type="InterPro" id="IPR050469">
    <property type="entry name" value="Diguanylate_Cyclase"/>
</dbReference>
<dbReference type="SMART" id="SM00267">
    <property type="entry name" value="GGDEF"/>
    <property type="match status" value="1"/>
</dbReference>
<dbReference type="RefSeq" id="WP_077198093.1">
    <property type="nucleotide sequence ID" value="NZ_LBFC01000015.1"/>
</dbReference>
<dbReference type="InterPro" id="IPR029016">
    <property type="entry name" value="GAF-like_dom_sf"/>
</dbReference>
<reference evidence="2 3" key="1">
    <citation type="submission" date="2015-06" db="EMBL/GenBank/DDBJ databases">
        <title>Genome sequencing of Thermotogales isolates from hydrothermal vents.</title>
        <authorList>
            <person name="Haverkamp T.H."/>
            <person name="Kublanov I.V."/>
            <person name="Nesbo C.L."/>
        </authorList>
    </citation>
    <scope>NUCLEOTIDE SEQUENCE [LARGE SCALE GENOMIC DNA]</scope>
    <source>
        <strain evidence="3">ik275mar</strain>
    </source>
</reference>
<dbReference type="InterPro" id="IPR029787">
    <property type="entry name" value="Nucleotide_cyclase"/>
</dbReference>
<dbReference type="Gene3D" id="3.30.70.270">
    <property type="match status" value="1"/>
</dbReference>
<accession>A0ABX3IJR6</accession>
<dbReference type="PROSITE" id="PS50887">
    <property type="entry name" value="GGDEF"/>
    <property type="match status" value="1"/>
</dbReference>
<dbReference type="InterPro" id="IPR000160">
    <property type="entry name" value="GGDEF_dom"/>
</dbReference>
<protein>
    <recommendedName>
        <fullName evidence="1">GGDEF domain-containing protein</fullName>
    </recommendedName>
</protein>
<feature type="domain" description="GGDEF" evidence="1">
    <location>
        <begin position="226"/>
        <end position="349"/>
    </location>
</feature>
<dbReference type="Gene3D" id="3.30.450.40">
    <property type="match status" value="1"/>
</dbReference>
<dbReference type="NCBIfam" id="TIGR00254">
    <property type="entry name" value="GGDEF"/>
    <property type="match status" value="1"/>
</dbReference>
<proteinExistence type="predicted"/>
<dbReference type="InterPro" id="IPR043128">
    <property type="entry name" value="Rev_trsase/Diguanyl_cyclase"/>
</dbReference>
<keyword evidence="3" id="KW-1185">Reference proteome</keyword>
<dbReference type="EMBL" id="LBFC01000015">
    <property type="protein sequence ID" value="ONN27431.1"/>
    <property type="molecule type" value="Genomic_DNA"/>
</dbReference>
<dbReference type="Pfam" id="PF00990">
    <property type="entry name" value="GGDEF"/>
    <property type="match status" value="1"/>
</dbReference>
<sequence length="349" mass="41342">MVYIVIVSLFFVFLIFKDYFYVCFKLSCFNLNLKLQIKNRFISVLYEILLKNLRNEKENLYNVFEYIKKLLGADSWSFLFTPENKEWRFLLWSSTLDEKPLEILGEYFQKQSPNNLKKIMLSKEYFYIEDVIGKSYWVEVKEISVKSWVGIPLVYNGKVYGILNIDWYKLRRKKSTDDIIFKSITENLSFILYNYLKLHEKVNDVNRDILTNLYSRKVLDDVLIENYTHILFIDLNKFKNINDTYGHLMGDEVLRIISERMKRTIKNGDLLIRYGGDEFVLLINSSEEGVKVLVKRLKEHISKRINIGNKDICIGVSIGIQKVVSGKSLDELIKLADEKMYEDKNKKLN</sequence>
<dbReference type="Proteomes" id="UP000242616">
    <property type="component" value="Unassembled WGS sequence"/>
</dbReference>
<evidence type="ECO:0000259" key="1">
    <source>
        <dbReference type="PROSITE" id="PS50887"/>
    </source>
</evidence>
<dbReference type="CDD" id="cd01949">
    <property type="entry name" value="GGDEF"/>
    <property type="match status" value="1"/>
</dbReference>